<feature type="region of interest" description="Disordered" evidence="1">
    <location>
        <begin position="301"/>
        <end position="528"/>
    </location>
</feature>
<feature type="compositionally biased region" description="Low complexity" evidence="1">
    <location>
        <begin position="397"/>
        <end position="445"/>
    </location>
</feature>
<feature type="compositionally biased region" description="Polar residues" evidence="1">
    <location>
        <begin position="514"/>
        <end position="528"/>
    </location>
</feature>
<feature type="region of interest" description="Disordered" evidence="1">
    <location>
        <begin position="541"/>
        <end position="605"/>
    </location>
</feature>
<feature type="compositionally biased region" description="Polar residues" evidence="1">
    <location>
        <begin position="564"/>
        <end position="574"/>
    </location>
</feature>
<protein>
    <submittedName>
        <fullName evidence="2">PAT1 domain containing protein</fullName>
    </submittedName>
</protein>
<feature type="compositionally biased region" description="Basic and acidic residues" evidence="1">
    <location>
        <begin position="340"/>
        <end position="360"/>
    </location>
</feature>
<comment type="caution">
    <text evidence="2">The sequence shown here is derived from an EMBL/GenBank/DDBJ whole genome shotgun (WGS) entry which is preliminary data.</text>
</comment>
<feature type="region of interest" description="Disordered" evidence="1">
    <location>
        <begin position="235"/>
        <end position="289"/>
    </location>
</feature>
<organism evidence="2 3">
    <name type="scientific">Pyrenophora tritici-repentis</name>
    <dbReference type="NCBI Taxonomy" id="45151"/>
    <lineage>
        <taxon>Eukaryota</taxon>
        <taxon>Fungi</taxon>
        <taxon>Dikarya</taxon>
        <taxon>Ascomycota</taxon>
        <taxon>Pezizomycotina</taxon>
        <taxon>Dothideomycetes</taxon>
        <taxon>Pleosporomycetidae</taxon>
        <taxon>Pleosporales</taxon>
        <taxon>Pleosporineae</taxon>
        <taxon>Pleosporaceae</taxon>
        <taxon>Pyrenophora</taxon>
    </lineage>
</organism>
<evidence type="ECO:0000313" key="3">
    <source>
        <dbReference type="Proteomes" id="UP000249757"/>
    </source>
</evidence>
<evidence type="ECO:0000313" key="2">
    <source>
        <dbReference type="EMBL" id="KAI1519496.1"/>
    </source>
</evidence>
<gene>
    <name evidence="2" type="ORF">Ptr86124_002624</name>
</gene>
<sequence length="788" mass="85979">MSSKDNLALDLEHGVRRWDRARWISVFSSHNPTIREVTECLGLGLSASSSTTNRGIPKFDNPDYRKLSSEVTKLSKELPKERDALLDFAADPQSLDQELEELLASYGPAIWGRDADRSCLLTPDPTKKTYNKNLFYEEPDHKETLKIHLHRWIIIKACYYIRNMKLKRPSGANEYDQLADIDGDGVSPRGTPQSLTPPDPDTATSADLEVKPINLKKRKSNVHLTISDDDEMDVTPVKRPYSTMPISRKGSPRKSLKSLYSAGPGSMENAPPLPTHVHRFSPAPGAGPETARIQLSALSSSELNGGNRLPSITQSPAPSGFTAVNTGSFTPVNTTPPLKEPSRDAVVRDATREASKEVQRHSPALGHRHSSSYTSPYEPSAHGAATARPATDPPRSAPSAASTPALGHGLQPTTTPAATNGANGQPQDSPAAQHAHIAPQPQQPQGLQRSPPQPTHQPQHTQHSHLPSHPHVQAQQQPPRPPSRGNTPGILTRSLAPHPPRSRSSTPHAPVASLQPTTAPNKQVTSAPALQSAPAYGMHIVPMTDAPPVSNHRVPSSHAPPTAPQQASHQTVLKSQHPDTAHVTHSHSHVHGHGHAQPQPHPRIAHAPQAVGRPAVPTTDLRLLQCEVTAGLFTFFFPRATMPPDEAALLQRLHTLWFHGEALFRAELPTHYDLVSKILTVWLHERQAIAALRHSMASSPGATHAGLVDRLLAMNDLRAMRLKWKNMSPIDGLSPEDLLCMAFRAMTNTEGSEYLFKDGLARLELGVFEFLRNEDSRIVLQRRDTKAV</sequence>
<dbReference type="OrthoDB" id="3796606at2759"/>
<reference evidence="3" key="1">
    <citation type="journal article" date="2022" name="Microb. Genom.">
        <title>A global pangenome for the wheat fungal pathogen Pyrenophora tritici-repentis and prediction of effector protein structural homology.</title>
        <authorList>
            <person name="Moolhuijzen P.M."/>
            <person name="See P.T."/>
            <person name="Shi G."/>
            <person name="Powell H.R."/>
            <person name="Cockram J."/>
            <person name="Jorgensen L.N."/>
            <person name="Benslimane H."/>
            <person name="Strelkov S.E."/>
            <person name="Turner J."/>
            <person name="Liu Z."/>
            <person name="Moffat C.S."/>
        </authorList>
    </citation>
    <scope>NUCLEOTIDE SEQUENCE [LARGE SCALE GENOMIC DNA]</scope>
</reference>
<feature type="compositionally biased region" description="Basic residues" evidence="1">
    <location>
        <begin position="584"/>
        <end position="594"/>
    </location>
</feature>
<name>A0A922NRU2_9PLEO</name>
<keyword evidence="3" id="KW-1185">Reference proteome</keyword>
<dbReference type="EMBL" id="NRDI02000002">
    <property type="protein sequence ID" value="KAI1519496.1"/>
    <property type="molecule type" value="Genomic_DNA"/>
</dbReference>
<dbReference type="Proteomes" id="UP000249757">
    <property type="component" value="Unassembled WGS sequence"/>
</dbReference>
<evidence type="ECO:0000256" key="1">
    <source>
        <dbReference type="SAM" id="MobiDB-lite"/>
    </source>
</evidence>
<accession>A0A922NRU2</accession>
<dbReference type="AlphaFoldDB" id="A0A922NRU2"/>
<feature type="compositionally biased region" description="Polar residues" evidence="1">
    <location>
        <begin position="301"/>
        <end position="336"/>
    </location>
</feature>
<proteinExistence type="predicted"/>
<feature type="region of interest" description="Disordered" evidence="1">
    <location>
        <begin position="176"/>
        <end position="207"/>
    </location>
</feature>